<evidence type="ECO:0000313" key="3">
    <source>
        <dbReference type="EMBL" id="MBM9503571.1"/>
    </source>
</evidence>
<keyword evidence="4" id="KW-1185">Reference proteome</keyword>
<gene>
    <name evidence="3" type="ORF">ITX44_03310</name>
</gene>
<keyword evidence="2" id="KW-0472">Membrane</keyword>
<accession>A0ABS2TJQ4</accession>
<sequence length="80" mass="8428">MTVLLDIAALGALLLALTFVPGLWLLADRRITKQIERAQARQRSGPGQPDRAGAGAGSEKGTESGTGRRVSRSGPSRTWA</sequence>
<dbReference type="RefSeq" id="WP_205355465.1">
    <property type="nucleotide sequence ID" value="NZ_JADKYB010000002.1"/>
</dbReference>
<protein>
    <submittedName>
        <fullName evidence="3">Uncharacterized protein</fullName>
    </submittedName>
</protein>
<proteinExistence type="predicted"/>
<reference evidence="3 4" key="1">
    <citation type="submission" date="2021-01" db="EMBL/GenBank/DDBJ databases">
        <title>Streptomyces acididurans sp. nov., isolated from a peat swamp forest soil.</title>
        <authorList>
            <person name="Chantavorakit T."/>
            <person name="Duangmal K."/>
        </authorList>
    </citation>
    <scope>NUCLEOTIDE SEQUENCE [LARGE SCALE GENOMIC DNA]</scope>
    <source>
        <strain evidence="3 4">KK5PA1</strain>
    </source>
</reference>
<organism evidence="3 4">
    <name type="scientific">Actinacidiphila acididurans</name>
    <dbReference type="NCBI Taxonomy" id="2784346"/>
    <lineage>
        <taxon>Bacteria</taxon>
        <taxon>Bacillati</taxon>
        <taxon>Actinomycetota</taxon>
        <taxon>Actinomycetes</taxon>
        <taxon>Kitasatosporales</taxon>
        <taxon>Streptomycetaceae</taxon>
        <taxon>Actinacidiphila</taxon>
    </lineage>
</organism>
<dbReference type="Proteomes" id="UP000749040">
    <property type="component" value="Unassembled WGS sequence"/>
</dbReference>
<name>A0ABS2TJQ4_9ACTN</name>
<keyword evidence="2" id="KW-0812">Transmembrane</keyword>
<comment type="caution">
    <text evidence="3">The sequence shown here is derived from an EMBL/GenBank/DDBJ whole genome shotgun (WGS) entry which is preliminary data.</text>
</comment>
<feature type="transmembrane region" description="Helical" evidence="2">
    <location>
        <begin position="6"/>
        <end position="27"/>
    </location>
</feature>
<evidence type="ECO:0000256" key="1">
    <source>
        <dbReference type="SAM" id="MobiDB-lite"/>
    </source>
</evidence>
<evidence type="ECO:0000256" key="2">
    <source>
        <dbReference type="SAM" id="Phobius"/>
    </source>
</evidence>
<feature type="region of interest" description="Disordered" evidence="1">
    <location>
        <begin position="37"/>
        <end position="80"/>
    </location>
</feature>
<evidence type="ECO:0000313" key="4">
    <source>
        <dbReference type="Proteomes" id="UP000749040"/>
    </source>
</evidence>
<dbReference type="EMBL" id="JADKYB010000002">
    <property type="protein sequence ID" value="MBM9503571.1"/>
    <property type="molecule type" value="Genomic_DNA"/>
</dbReference>
<keyword evidence="2" id="KW-1133">Transmembrane helix</keyword>